<feature type="domain" description="Pili assembly chaperone N-terminal" evidence="9">
    <location>
        <begin position="31"/>
        <end position="153"/>
    </location>
</feature>
<dbReference type="InterPro" id="IPR001829">
    <property type="entry name" value="Pili_assmbl_chaperone_bac"/>
</dbReference>
<dbReference type="RefSeq" id="WP_104926537.1">
    <property type="nucleotide sequence ID" value="NZ_BQHM01000014.1"/>
</dbReference>
<keyword evidence="3" id="KW-1029">Fimbrium biogenesis</keyword>
<dbReference type="InterPro" id="IPR036316">
    <property type="entry name" value="Pili_assmbl_chap_C_dom_sf"/>
</dbReference>
<dbReference type="PANTHER" id="PTHR30251:SF2">
    <property type="entry name" value="FIMBRIAL CHAPERONE YADV-RELATED"/>
    <property type="match status" value="1"/>
</dbReference>
<comment type="similarity">
    <text evidence="2 8">Belongs to the periplasmic pilus chaperone family.</text>
</comment>
<evidence type="ECO:0000259" key="9">
    <source>
        <dbReference type="Pfam" id="PF00345"/>
    </source>
</evidence>
<dbReference type="PRINTS" id="PR00969">
    <property type="entry name" value="CHAPERONPILI"/>
</dbReference>
<reference evidence="11 12" key="1">
    <citation type="submission" date="2020-11" db="EMBL/GenBank/DDBJ databases">
        <title>Pseudomonas fulva producing VIM-24.</title>
        <authorList>
            <person name="Liu S."/>
        </authorList>
    </citation>
    <scope>NUCLEOTIDE SEQUENCE [LARGE SCALE GENOMIC DNA]</scope>
    <source>
        <strain evidence="11 12">ZDHY414</strain>
    </source>
</reference>
<evidence type="ECO:0000256" key="8">
    <source>
        <dbReference type="RuleBase" id="RU003918"/>
    </source>
</evidence>
<proteinExistence type="inferred from homology"/>
<evidence type="ECO:0000256" key="3">
    <source>
        <dbReference type="ARBA" id="ARBA00022558"/>
    </source>
</evidence>
<dbReference type="InterPro" id="IPR018046">
    <property type="entry name" value="Pili_assmbl_chaperone_CS"/>
</dbReference>
<sequence>MRTLPVGRLRLVAIALAFVLGMTGATLVQASVVVTGTRVIYPGNAKEKTLQLTNQDPFANVVQAWVDVDDPASTPETAKAPFMVNPAVSRVAPGSGQSLRLIYTGAALPQDRESVFYLNVLQIPPRNAAQADRSQMLLILRNRLKLFYRPAGIAGAVEQLPEKLRFRLVENGASWQVLVDNPTGFYASFGAATITVGNRQVKLHAAMVPPYGSVHWTPEATGALTGTAPQLTAQLINDYGARVGITHALQR</sequence>
<organism evidence="11 12">
    <name type="scientific">Pseudomonas fulva</name>
    <dbReference type="NCBI Taxonomy" id="47880"/>
    <lineage>
        <taxon>Bacteria</taxon>
        <taxon>Pseudomonadati</taxon>
        <taxon>Pseudomonadota</taxon>
        <taxon>Gammaproteobacteria</taxon>
        <taxon>Pseudomonadales</taxon>
        <taxon>Pseudomonadaceae</taxon>
        <taxon>Pseudomonas</taxon>
    </lineage>
</organism>
<dbReference type="Pfam" id="PF00345">
    <property type="entry name" value="PapD_N"/>
    <property type="match status" value="1"/>
</dbReference>
<evidence type="ECO:0000256" key="1">
    <source>
        <dbReference type="ARBA" id="ARBA00004418"/>
    </source>
</evidence>
<keyword evidence="5" id="KW-0574">Periplasm</keyword>
<evidence type="ECO:0000256" key="5">
    <source>
        <dbReference type="ARBA" id="ARBA00022764"/>
    </source>
</evidence>
<evidence type="ECO:0000256" key="6">
    <source>
        <dbReference type="ARBA" id="ARBA00023186"/>
    </source>
</evidence>
<dbReference type="InterPro" id="IPR050643">
    <property type="entry name" value="Periplasmic_pilus_chap"/>
</dbReference>
<keyword evidence="7" id="KW-0393">Immunoglobulin domain</keyword>
<evidence type="ECO:0000259" key="10">
    <source>
        <dbReference type="Pfam" id="PF02753"/>
    </source>
</evidence>
<evidence type="ECO:0000256" key="7">
    <source>
        <dbReference type="ARBA" id="ARBA00023319"/>
    </source>
</evidence>
<evidence type="ECO:0000256" key="2">
    <source>
        <dbReference type="ARBA" id="ARBA00007399"/>
    </source>
</evidence>
<dbReference type="GO" id="GO:0030288">
    <property type="term" value="C:outer membrane-bounded periplasmic space"/>
    <property type="evidence" value="ECO:0007669"/>
    <property type="project" value="InterPro"/>
</dbReference>
<keyword evidence="6 8" id="KW-0143">Chaperone</keyword>
<gene>
    <name evidence="11" type="ORF">IZU98_19145</name>
</gene>
<comment type="subcellular location">
    <subcellularLocation>
        <location evidence="1 8">Periplasm</location>
    </subcellularLocation>
</comment>
<dbReference type="FunFam" id="2.60.40.10:FF:000458">
    <property type="entry name" value="Molecular chaperone FimC"/>
    <property type="match status" value="1"/>
</dbReference>
<keyword evidence="4" id="KW-0732">Signal</keyword>
<dbReference type="InterPro" id="IPR016148">
    <property type="entry name" value="Pili_assmbl_chaperone_C"/>
</dbReference>
<protein>
    <submittedName>
        <fullName evidence="11">Molecular chaperone</fullName>
    </submittedName>
</protein>
<dbReference type="InterPro" id="IPR013783">
    <property type="entry name" value="Ig-like_fold"/>
</dbReference>
<dbReference type="AlphaFoldDB" id="A0A7S9LGU2"/>
<evidence type="ECO:0000313" key="11">
    <source>
        <dbReference type="EMBL" id="QPH48480.1"/>
    </source>
</evidence>
<dbReference type="EMBL" id="CP064946">
    <property type="protein sequence ID" value="QPH48480.1"/>
    <property type="molecule type" value="Genomic_DNA"/>
</dbReference>
<dbReference type="PROSITE" id="PS00635">
    <property type="entry name" value="PILI_CHAPERONE"/>
    <property type="match status" value="1"/>
</dbReference>
<accession>A0A7S9LGU2</accession>
<evidence type="ECO:0000256" key="4">
    <source>
        <dbReference type="ARBA" id="ARBA00022729"/>
    </source>
</evidence>
<dbReference type="PANTHER" id="PTHR30251">
    <property type="entry name" value="PILUS ASSEMBLY CHAPERONE"/>
    <property type="match status" value="1"/>
</dbReference>
<dbReference type="SUPFAM" id="SSF49584">
    <property type="entry name" value="Periplasmic chaperone C-domain"/>
    <property type="match status" value="1"/>
</dbReference>
<dbReference type="Proteomes" id="UP000594430">
    <property type="component" value="Chromosome"/>
</dbReference>
<dbReference type="GO" id="GO:0071555">
    <property type="term" value="P:cell wall organization"/>
    <property type="evidence" value="ECO:0007669"/>
    <property type="project" value="InterPro"/>
</dbReference>
<dbReference type="Pfam" id="PF02753">
    <property type="entry name" value="PapD_C"/>
    <property type="match status" value="1"/>
</dbReference>
<dbReference type="SUPFAM" id="SSF49354">
    <property type="entry name" value="PapD-like"/>
    <property type="match status" value="1"/>
</dbReference>
<dbReference type="InterPro" id="IPR016147">
    <property type="entry name" value="Pili_assmbl_chaperone_N"/>
</dbReference>
<dbReference type="Gene3D" id="2.60.40.10">
    <property type="entry name" value="Immunoglobulins"/>
    <property type="match status" value="2"/>
</dbReference>
<name>A0A7S9LGU2_9PSED</name>
<feature type="domain" description="Pili assembly chaperone C-terminal" evidence="10">
    <location>
        <begin position="179"/>
        <end position="243"/>
    </location>
</feature>
<dbReference type="InterPro" id="IPR008962">
    <property type="entry name" value="PapD-like_sf"/>
</dbReference>
<evidence type="ECO:0000313" key="12">
    <source>
        <dbReference type="Proteomes" id="UP000594430"/>
    </source>
</evidence>